<accession>A0A8S5S362</accession>
<protein>
    <submittedName>
        <fullName evidence="1">Uncharacterized protein</fullName>
    </submittedName>
</protein>
<name>A0A8S5S362_9CAUD</name>
<dbReference type="EMBL" id="BK032513">
    <property type="protein sequence ID" value="DAF45122.1"/>
    <property type="molecule type" value="Genomic_DNA"/>
</dbReference>
<proteinExistence type="predicted"/>
<reference evidence="1" key="1">
    <citation type="journal article" date="2021" name="Proc. Natl. Acad. Sci. U.S.A.">
        <title>A Catalog of Tens of Thousands of Viruses from Human Metagenomes Reveals Hidden Associations with Chronic Diseases.</title>
        <authorList>
            <person name="Tisza M.J."/>
            <person name="Buck C.B."/>
        </authorList>
    </citation>
    <scope>NUCLEOTIDE SEQUENCE</scope>
    <source>
        <strain evidence="1">CtCIv11</strain>
    </source>
</reference>
<organism evidence="1">
    <name type="scientific">Siphoviridae sp. ctCIv11</name>
    <dbReference type="NCBI Taxonomy" id="2827806"/>
    <lineage>
        <taxon>Viruses</taxon>
        <taxon>Duplodnaviria</taxon>
        <taxon>Heunggongvirae</taxon>
        <taxon>Uroviricota</taxon>
        <taxon>Caudoviricetes</taxon>
    </lineage>
</organism>
<sequence>MNKYEIEIPKYLKQRESNISKANKKSKHKHHYEECLIQYKWNFKSNAFTQEEKERIHTSLCSYCTICGKIGGIIKNSKYRKEIETLQKQRQIGSNFWISISGEEIYKMYHDKLPVFFVDNIFTEKYVDLEQNNTSDGE</sequence>
<evidence type="ECO:0000313" key="1">
    <source>
        <dbReference type="EMBL" id="DAF45122.1"/>
    </source>
</evidence>